<gene>
    <name evidence="3" type="ORF">WCI35_008971</name>
</gene>
<feature type="region of interest" description="Disordered" evidence="1">
    <location>
        <begin position="218"/>
        <end position="248"/>
    </location>
</feature>
<keyword evidence="2" id="KW-0732">Signal</keyword>
<feature type="compositionally biased region" description="Basic and acidic residues" evidence="1">
    <location>
        <begin position="398"/>
        <end position="416"/>
    </location>
</feature>
<feature type="compositionally biased region" description="Basic and acidic residues" evidence="1">
    <location>
        <begin position="85"/>
        <end position="97"/>
    </location>
</feature>
<evidence type="ECO:0000313" key="3">
    <source>
        <dbReference type="EMBL" id="KAL2780579.1"/>
    </source>
</evidence>
<accession>A0ABD2EQR8</accession>
<dbReference type="PANTHER" id="PTHR16510:SF4">
    <property type="entry name" value="MATRIX EXTRACELLULAR PHOSPHOGLYCOPROTEIN"/>
    <property type="match status" value="1"/>
</dbReference>
<dbReference type="EMBL" id="JBFSEQ010000003">
    <property type="protein sequence ID" value="KAL2780579.1"/>
    <property type="molecule type" value="Genomic_DNA"/>
</dbReference>
<evidence type="ECO:0000256" key="1">
    <source>
        <dbReference type="SAM" id="MobiDB-lite"/>
    </source>
</evidence>
<feature type="region of interest" description="Disordered" evidence="1">
    <location>
        <begin position="70"/>
        <end position="97"/>
    </location>
</feature>
<feature type="signal peptide" evidence="2">
    <location>
        <begin position="1"/>
        <end position="16"/>
    </location>
</feature>
<feature type="compositionally biased region" description="Polar residues" evidence="1">
    <location>
        <begin position="505"/>
        <end position="515"/>
    </location>
</feature>
<feature type="compositionally biased region" description="Polar residues" evidence="1">
    <location>
        <begin position="446"/>
        <end position="462"/>
    </location>
</feature>
<feature type="compositionally biased region" description="Low complexity" evidence="1">
    <location>
        <begin position="542"/>
        <end position="556"/>
    </location>
</feature>
<protein>
    <submittedName>
        <fullName evidence="3">Matrix extracellular phosphoglycoprotein isoform c</fullName>
    </submittedName>
</protein>
<dbReference type="AlphaFoldDB" id="A0ABD2EQR8"/>
<dbReference type="Proteomes" id="UP001610411">
    <property type="component" value="Unassembled WGS sequence"/>
</dbReference>
<evidence type="ECO:0000256" key="2">
    <source>
        <dbReference type="SAM" id="SignalP"/>
    </source>
</evidence>
<feature type="chain" id="PRO_5044815916" evidence="2">
    <location>
        <begin position="17"/>
        <end position="556"/>
    </location>
</feature>
<feature type="region of interest" description="Disordered" evidence="1">
    <location>
        <begin position="297"/>
        <end position="556"/>
    </location>
</feature>
<keyword evidence="4" id="KW-1185">Reference proteome</keyword>
<feature type="compositionally biased region" description="Polar residues" evidence="1">
    <location>
        <begin position="230"/>
        <end position="248"/>
    </location>
</feature>
<organism evidence="3 4">
    <name type="scientific">Daubentonia madagascariensis</name>
    <name type="common">Aye-aye</name>
    <name type="synonym">Sciurus madagascariensis</name>
    <dbReference type="NCBI Taxonomy" id="31869"/>
    <lineage>
        <taxon>Eukaryota</taxon>
        <taxon>Metazoa</taxon>
        <taxon>Chordata</taxon>
        <taxon>Craniata</taxon>
        <taxon>Vertebrata</taxon>
        <taxon>Euteleostomi</taxon>
        <taxon>Mammalia</taxon>
        <taxon>Eutheria</taxon>
        <taxon>Euarchontoglires</taxon>
        <taxon>Primates</taxon>
        <taxon>Strepsirrhini</taxon>
        <taxon>Chiromyiformes</taxon>
        <taxon>Daubentoniidae</taxon>
        <taxon>Daubentonia</taxon>
    </lineage>
</organism>
<reference evidence="3 4" key="1">
    <citation type="journal article" date="2024" name="G3 (Bethesda)">
        <title>A hybrid genome assembly of the endangered aye-aye (Daubentonia madagascariensis).</title>
        <authorList>
            <person name="Versoza C.J."/>
            <person name="Pfeifer S.P."/>
        </authorList>
    </citation>
    <scope>NUCLEOTIDE SEQUENCE [LARGE SCALE GENOMIC DNA]</scope>
    <source>
        <strain evidence="3">6821</strain>
    </source>
</reference>
<feature type="compositionally biased region" description="Basic residues" evidence="1">
    <location>
        <begin position="519"/>
        <end position="529"/>
    </location>
</feature>
<dbReference type="PANTHER" id="PTHR16510">
    <property type="entry name" value="EXTRACELLULAR MATRIX PHOSPHOGLYCOPROTEIN WITH ASARM MOTIF"/>
    <property type="match status" value="1"/>
</dbReference>
<feature type="region of interest" description="Disordered" evidence="1">
    <location>
        <begin position="144"/>
        <end position="163"/>
    </location>
</feature>
<feature type="compositionally biased region" description="Basic and acidic residues" evidence="1">
    <location>
        <begin position="349"/>
        <end position="358"/>
    </location>
</feature>
<evidence type="ECO:0000313" key="4">
    <source>
        <dbReference type="Proteomes" id="UP001610411"/>
    </source>
</evidence>
<dbReference type="Pfam" id="PF07175">
    <property type="entry name" value="Osteoregulin"/>
    <property type="match status" value="1"/>
</dbReference>
<dbReference type="InterPro" id="IPR009837">
    <property type="entry name" value="MEPE"/>
</dbReference>
<proteinExistence type="predicted"/>
<feature type="compositionally biased region" description="Polar residues" evidence="1">
    <location>
        <begin position="418"/>
        <end position="427"/>
    </location>
</feature>
<sequence>MQVVCVGLLLFSVTWAAPTFQPQTEKTKQGRVEEQRITYKGHHEKHGYYIFKYVYTSPGKKNQTDIKQEENNKDNIAVHHFGKRRNQEPSPKENIVQKREKNLSLSEANENNQSSKSPNLFANRQTLNEDYSISNKENVHNDLKMSIYPKSPGNKGAGDGDDAISKLHDQEEYSAALIRKNTQHIMRPVTVIKLLGEENKKNKPRNVLNKIPAGVNYAKAHSKDKKNPQRDSQAQKNPVKTKSSHYTQHNTDYLKHLSKVKKIPSDFEGSGYADLQERGDNDMSFSGDGQPFKDIPGKGGAIGPDLEGVDIQTGVSGPGEAETITPDTRGPGYNEIPEREENGGNTIGTRDKTVKEPDAVDISLVEGSNDIIGSTSFKELPGKEGSRVDAGSQNAHQGKVEFHYPHTPSKEKRKEGSSGATESTNDNEIPKNGKGSSRKGTEHSNRNQATINENQRFSSKGKSQGPLIPSRGLDNEVKNDIGSHYGPNNERDMTHSRKYHYVPYGQNNSVRNNGIPQRKGSRGYRRPYSHGRFSSPRKDNSSESSDSGSSSESDGD</sequence>
<name>A0ABD2EQR8_DAUMA</name>
<comment type="caution">
    <text evidence="3">The sequence shown here is derived from an EMBL/GenBank/DDBJ whole genome shotgun (WGS) entry which is preliminary data.</text>
</comment>